<evidence type="ECO:0000256" key="5">
    <source>
        <dbReference type="ARBA" id="ARBA00022847"/>
    </source>
</evidence>
<dbReference type="Proteomes" id="UP000181917">
    <property type="component" value="Unassembled WGS sequence"/>
</dbReference>
<dbReference type="Gene3D" id="1.10.3860.10">
    <property type="entry name" value="Sodium:dicarboxylate symporter"/>
    <property type="match status" value="1"/>
</dbReference>
<dbReference type="STRING" id="37928.SAMN04489742_2717"/>
<dbReference type="EMBL" id="FNKH01000002">
    <property type="protein sequence ID" value="SDQ82564.1"/>
    <property type="molecule type" value="Genomic_DNA"/>
</dbReference>
<accession>A0A1H1E1G1</accession>
<feature type="transmembrane region" description="Helical" evidence="9">
    <location>
        <begin position="205"/>
        <end position="230"/>
    </location>
</feature>
<dbReference type="OrthoDB" id="9766690at2"/>
<evidence type="ECO:0000256" key="8">
    <source>
        <dbReference type="SAM" id="MobiDB-lite"/>
    </source>
</evidence>
<evidence type="ECO:0000256" key="7">
    <source>
        <dbReference type="ARBA" id="ARBA00023136"/>
    </source>
</evidence>
<dbReference type="AlphaFoldDB" id="A0A1H1E1G1"/>
<evidence type="ECO:0000313" key="10">
    <source>
        <dbReference type="EMBL" id="SDQ82564.1"/>
    </source>
</evidence>
<dbReference type="PROSITE" id="PS00713">
    <property type="entry name" value="NA_DICARBOXYL_SYMP_1"/>
    <property type="match status" value="1"/>
</dbReference>
<proteinExistence type="predicted"/>
<dbReference type="InterPro" id="IPR018107">
    <property type="entry name" value="Na-dicarboxylate_symporter_CS"/>
</dbReference>
<keyword evidence="2" id="KW-0813">Transport</keyword>
<feature type="transmembrane region" description="Helical" evidence="9">
    <location>
        <begin position="165"/>
        <end position="184"/>
    </location>
</feature>
<dbReference type="GO" id="GO:0015141">
    <property type="term" value="F:succinate transmembrane transporter activity"/>
    <property type="evidence" value="ECO:0007669"/>
    <property type="project" value="TreeGrafter"/>
</dbReference>
<evidence type="ECO:0000256" key="9">
    <source>
        <dbReference type="SAM" id="Phobius"/>
    </source>
</evidence>
<comment type="subcellular location">
    <subcellularLocation>
        <location evidence="1">Cell membrane</location>
        <topology evidence="1">Multi-pass membrane protein</topology>
    </subcellularLocation>
</comment>
<protein>
    <submittedName>
        <fullName evidence="10">Aerobic C4-dicarboxylate transport protein</fullName>
    </submittedName>
</protein>
<name>A0A1H1E1G1_9MICC</name>
<feature type="transmembrane region" description="Helical" evidence="9">
    <location>
        <begin position="63"/>
        <end position="81"/>
    </location>
</feature>
<evidence type="ECO:0000256" key="1">
    <source>
        <dbReference type="ARBA" id="ARBA00004651"/>
    </source>
</evidence>
<dbReference type="GO" id="GO:0005886">
    <property type="term" value="C:plasma membrane"/>
    <property type="evidence" value="ECO:0007669"/>
    <property type="project" value="UniProtKB-SubCell"/>
</dbReference>
<evidence type="ECO:0000313" key="11">
    <source>
        <dbReference type="Proteomes" id="UP000181917"/>
    </source>
</evidence>
<keyword evidence="11" id="KW-1185">Reference proteome</keyword>
<keyword evidence="6 9" id="KW-1133">Transmembrane helix</keyword>
<dbReference type="InterPro" id="IPR036458">
    <property type="entry name" value="Na:dicarbo_symporter_sf"/>
</dbReference>
<keyword evidence="3" id="KW-1003">Cell membrane</keyword>
<dbReference type="RefSeq" id="WP_083339741.1">
    <property type="nucleotide sequence ID" value="NZ_CP018863.1"/>
</dbReference>
<gene>
    <name evidence="10" type="ORF">SAMN04489742_2717</name>
</gene>
<dbReference type="NCBIfam" id="NF002461">
    <property type="entry name" value="PRK01663.1"/>
    <property type="match status" value="1"/>
</dbReference>
<keyword evidence="5" id="KW-0769">Symport</keyword>
<dbReference type="PROSITE" id="PS00714">
    <property type="entry name" value="NA_DICARBOXYL_SYMP_2"/>
    <property type="match status" value="1"/>
</dbReference>
<keyword evidence="7 9" id="KW-0472">Membrane</keyword>
<evidence type="ECO:0000256" key="3">
    <source>
        <dbReference type="ARBA" id="ARBA00022475"/>
    </source>
</evidence>
<dbReference type="PRINTS" id="PR00173">
    <property type="entry name" value="EDTRNSPORT"/>
</dbReference>
<reference evidence="10 11" key="1">
    <citation type="submission" date="2016-10" db="EMBL/GenBank/DDBJ databases">
        <authorList>
            <person name="de Groot N.N."/>
        </authorList>
    </citation>
    <scope>NUCLEOTIDE SEQUENCE [LARGE SCALE GENOMIC DNA]</scope>
    <source>
        <strain evidence="10 11">DSM 20117</strain>
    </source>
</reference>
<dbReference type="GO" id="GO:0070778">
    <property type="term" value="P:L-aspartate transmembrane transport"/>
    <property type="evidence" value="ECO:0007669"/>
    <property type="project" value="TreeGrafter"/>
</dbReference>
<dbReference type="GO" id="GO:0015138">
    <property type="term" value="F:fumarate transmembrane transporter activity"/>
    <property type="evidence" value="ECO:0007669"/>
    <property type="project" value="TreeGrafter"/>
</dbReference>
<feature type="transmembrane region" description="Helical" evidence="9">
    <location>
        <begin position="368"/>
        <end position="392"/>
    </location>
</feature>
<feature type="transmembrane region" description="Helical" evidence="9">
    <location>
        <begin position="236"/>
        <end position="262"/>
    </location>
</feature>
<evidence type="ECO:0000256" key="2">
    <source>
        <dbReference type="ARBA" id="ARBA00022448"/>
    </source>
</evidence>
<organism evidence="10 11">
    <name type="scientific">Crystallibacter crystallopoietes</name>
    <dbReference type="NCBI Taxonomy" id="37928"/>
    <lineage>
        <taxon>Bacteria</taxon>
        <taxon>Bacillati</taxon>
        <taxon>Actinomycetota</taxon>
        <taxon>Actinomycetes</taxon>
        <taxon>Micrococcales</taxon>
        <taxon>Micrococcaceae</taxon>
        <taxon>Crystallibacter</taxon>
    </lineage>
</organism>
<dbReference type="FunFam" id="1.10.3860.10:FF:000001">
    <property type="entry name" value="C4-dicarboxylate transport protein"/>
    <property type="match status" value="1"/>
</dbReference>
<dbReference type="InterPro" id="IPR001991">
    <property type="entry name" value="Na-dicarboxylate_symporter"/>
</dbReference>
<feature type="region of interest" description="Disordered" evidence="8">
    <location>
        <begin position="452"/>
        <end position="510"/>
    </location>
</feature>
<sequence>MKIPDNAALKASSTPAKKKRLYQSLFFQILIAVVAGVLIGHFWPNIGAELRPLGDGFIRLIKMIIAPLIFLVIVTGIAAVGDVKSVGRVGVKALVYFTAATGFALVFGLVMANLVQPGKGLNIDPATMSEDALAEKTGGAHPEGASNFLLSVIPDSLVGAFATNSLLQVLFFSVFFGSAVIVIGQDRCKPLLSLFETILEIVFKIMSWIMRVAPIGAFGAMAFIIGQYGIETLGTYAKLIAACYAAAVIFIGLLFAVAWFIAGVPLWSFLKYTREEFLLALGTASTEAVMPRIMTKLTNAGCSRATTGLVVPTGYSFNLDGAAMYLSISLLFLAQAFGHDLSLGQQLAALGVLLLTSKGMAGVPGSSFLALSATAAALGIFPVAGVALMLGADRLMDSMRVAVNLLGNCVATFVVAKWEKQFDREAMKRAFAGEITNEASSLFLDKEQEFEEDERERAAQGLGPAPRYAGGPSRDEYEAIHMVPLRKHGPDPDPTDASAPASDELARSRD</sequence>
<evidence type="ECO:0000256" key="4">
    <source>
        <dbReference type="ARBA" id="ARBA00022692"/>
    </source>
</evidence>
<feature type="transmembrane region" description="Helical" evidence="9">
    <location>
        <begin position="21"/>
        <end position="43"/>
    </location>
</feature>
<dbReference type="PANTHER" id="PTHR42865:SF1">
    <property type="entry name" value="AEROBIC C4-DICARBOXYLATE TRANSPORT PROTEIN"/>
    <property type="match status" value="1"/>
</dbReference>
<dbReference type="SUPFAM" id="SSF118215">
    <property type="entry name" value="Proton glutamate symport protein"/>
    <property type="match status" value="1"/>
</dbReference>
<keyword evidence="4 9" id="KW-0812">Transmembrane</keyword>
<dbReference type="GO" id="GO:0015366">
    <property type="term" value="F:malate:proton symporter activity"/>
    <property type="evidence" value="ECO:0007669"/>
    <property type="project" value="TreeGrafter"/>
</dbReference>
<dbReference type="Pfam" id="PF00375">
    <property type="entry name" value="SDF"/>
    <property type="match status" value="1"/>
</dbReference>
<evidence type="ECO:0000256" key="6">
    <source>
        <dbReference type="ARBA" id="ARBA00022989"/>
    </source>
</evidence>
<feature type="transmembrane region" description="Helical" evidence="9">
    <location>
        <begin position="317"/>
        <end position="337"/>
    </location>
</feature>
<feature type="transmembrane region" description="Helical" evidence="9">
    <location>
        <begin position="93"/>
        <end position="115"/>
    </location>
</feature>
<dbReference type="PANTHER" id="PTHR42865">
    <property type="entry name" value="PROTON/GLUTAMATE-ASPARTATE SYMPORTER"/>
    <property type="match status" value="1"/>
</dbReference>